<evidence type="ECO:0000256" key="3">
    <source>
        <dbReference type="ARBA" id="ARBA00022722"/>
    </source>
</evidence>
<gene>
    <name evidence="8" type="ORF">SKAU_G00018360</name>
</gene>
<dbReference type="CDD" id="cd09274">
    <property type="entry name" value="RNase_HI_RT_Ty3"/>
    <property type="match status" value="1"/>
</dbReference>
<dbReference type="InterPro" id="IPR043502">
    <property type="entry name" value="DNA/RNA_pol_sf"/>
</dbReference>
<accession>A0A9Q1JCW1</accession>
<evidence type="ECO:0000256" key="6">
    <source>
        <dbReference type="ARBA" id="ARBA00022918"/>
    </source>
</evidence>
<evidence type="ECO:0000313" key="9">
    <source>
        <dbReference type="Proteomes" id="UP001152622"/>
    </source>
</evidence>
<evidence type="ECO:0000256" key="5">
    <source>
        <dbReference type="ARBA" id="ARBA00022801"/>
    </source>
</evidence>
<protein>
    <recommendedName>
        <fullName evidence="7">Reverse transcriptase RNase H-like domain-containing protein</fullName>
    </recommendedName>
</protein>
<dbReference type="Proteomes" id="UP001152622">
    <property type="component" value="Chromosome 1"/>
</dbReference>
<dbReference type="InterPro" id="IPR050951">
    <property type="entry name" value="Retrovirus_Pol_polyprotein"/>
</dbReference>
<evidence type="ECO:0000313" key="8">
    <source>
        <dbReference type="EMBL" id="KAJ8381058.1"/>
    </source>
</evidence>
<organism evidence="8 9">
    <name type="scientific">Synaphobranchus kaupii</name>
    <name type="common">Kaup's arrowtooth eel</name>
    <dbReference type="NCBI Taxonomy" id="118154"/>
    <lineage>
        <taxon>Eukaryota</taxon>
        <taxon>Metazoa</taxon>
        <taxon>Chordata</taxon>
        <taxon>Craniata</taxon>
        <taxon>Vertebrata</taxon>
        <taxon>Euteleostomi</taxon>
        <taxon>Actinopterygii</taxon>
        <taxon>Neopterygii</taxon>
        <taxon>Teleostei</taxon>
        <taxon>Anguilliformes</taxon>
        <taxon>Synaphobranchidae</taxon>
        <taxon>Synaphobranchus</taxon>
    </lineage>
</organism>
<keyword evidence="1" id="KW-0808">Transferase</keyword>
<comment type="caution">
    <text evidence="8">The sequence shown here is derived from an EMBL/GenBank/DDBJ whole genome shotgun (WGS) entry which is preliminary data.</text>
</comment>
<evidence type="ECO:0000256" key="2">
    <source>
        <dbReference type="ARBA" id="ARBA00022695"/>
    </source>
</evidence>
<reference evidence="8" key="1">
    <citation type="journal article" date="2023" name="Science">
        <title>Genome structures resolve the early diversification of teleost fishes.</title>
        <authorList>
            <person name="Parey E."/>
            <person name="Louis A."/>
            <person name="Montfort J."/>
            <person name="Bouchez O."/>
            <person name="Roques C."/>
            <person name="Iampietro C."/>
            <person name="Lluch J."/>
            <person name="Castinel A."/>
            <person name="Donnadieu C."/>
            <person name="Desvignes T."/>
            <person name="Floi Bucao C."/>
            <person name="Jouanno E."/>
            <person name="Wen M."/>
            <person name="Mejri S."/>
            <person name="Dirks R."/>
            <person name="Jansen H."/>
            <person name="Henkel C."/>
            <person name="Chen W.J."/>
            <person name="Zahm M."/>
            <person name="Cabau C."/>
            <person name="Klopp C."/>
            <person name="Thompson A.W."/>
            <person name="Robinson-Rechavi M."/>
            <person name="Braasch I."/>
            <person name="Lecointre G."/>
            <person name="Bobe J."/>
            <person name="Postlethwait J.H."/>
            <person name="Berthelot C."/>
            <person name="Roest Crollius H."/>
            <person name="Guiguen Y."/>
        </authorList>
    </citation>
    <scope>NUCLEOTIDE SEQUENCE</scope>
    <source>
        <strain evidence="8">WJC10195</strain>
    </source>
</reference>
<keyword evidence="5" id="KW-0378">Hydrolase</keyword>
<proteinExistence type="predicted"/>
<dbReference type="InterPro" id="IPR041373">
    <property type="entry name" value="RT_RNaseH"/>
</dbReference>
<dbReference type="PANTHER" id="PTHR37984:SF5">
    <property type="entry name" value="PROTEIN NYNRIN-LIKE"/>
    <property type="match status" value="1"/>
</dbReference>
<keyword evidence="4" id="KW-0255">Endonuclease</keyword>
<keyword evidence="9" id="KW-1185">Reference proteome</keyword>
<dbReference type="GO" id="GO:0004519">
    <property type="term" value="F:endonuclease activity"/>
    <property type="evidence" value="ECO:0007669"/>
    <property type="project" value="UniProtKB-KW"/>
</dbReference>
<feature type="domain" description="Reverse transcriptase RNase H-like" evidence="7">
    <location>
        <begin position="55"/>
        <end position="124"/>
    </location>
</feature>
<evidence type="ECO:0000256" key="4">
    <source>
        <dbReference type="ARBA" id="ARBA00022759"/>
    </source>
</evidence>
<dbReference type="GO" id="GO:0016787">
    <property type="term" value="F:hydrolase activity"/>
    <property type="evidence" value="ECO:0007669"/>
    <property type="project" value="UniProtKB-KW"/>
</dbReference>
<dbReference type="AlphaFoldDB" id="A0A9Q1JCW1"/>
<evidence type="ECO:0000256" key="1">
    <source>
        <dbReference type="ARBA" id="ARBA00022679"/>
    </source>
</evidence>
<keyword evidence="3" id="KW-0540">Nuclease</keyword>
<evidence type="ECO:0000259" key="7">
    <source>
        <dbReference type="Pfam" id="PF17917"/>
    </source>
</evidence>
<dbReference type="Pfam" id="PF17917">
    <property type="entry name" value="RT_RNaseH"/>
    <property type="match status" value="1"/>
</dbReference>
<sequence>MLLSRCFAPRLSSLRRGWMPLSCCFALRPNSLWRGWSRRNGRGSGQTKDLQHTSYCRALSRSERNYATTKKELLAVVTFIKQFRHYLLGKRFTLRTDHSSLRWLHSFSQPEGQIARWLEQLAPFDYAIVHRAGRAHCNADTLSRLPRTSDPEATVNQIQKEGVEHTNHHLDSARHPQPTGPAATGIRMYPLPAWPSKTVTVSKMPHVA</sequence>
<keyword evidence="6" id="KW-0695">RNA-directed DNA polymerase</keyword>
<dbReference type="SUPFAM" id="SSF56672">
    <property type="entry name" value="DNA/RNA polymerases"/>
    <property type="match status" value="1"/>
</dbReference>
<dbReference type="GO" id="GO:0003964">
    <property type="term" value="F:RNA-directed DNA polymerase activity"/>
    <property type="evidence" value="ECO:0007669"/>
    <property type="project" value="UniProtKB-KW"/>
</dbReference>
<name>A0A9Q1JCW1_SYNKA</name>
<dbReference type="EMBL" id="JAINUF010000001">
    <property type="protein sequence ID" value="KAJ8381058.1"/>
    <property type="molecule type" value="Genomic_DNA"/>
</dbReference>
<keyword evidence="2" id="KW-0548">Nucleotidyltransferase</keyword>
<dbReference type="OrthoDB" id="8930638at2759"/>
<dbReference type="PANTHER" id="PTHR37984">
    <property type="entry name" value="PROTEIN CBG26694"/>
    <property type="match status" value="1"/>
</dbReference>